<evidence type="ECO:0000313" key="1">
    <source>
        <dbReference type="EMBL" id="HCK25035.1"/>
    </source>
</evidence>
<dbReference type="InterPro" id="IPR039498">
    <property type="entry name" value="NTP_transf_5"/>
</dbReference>
<dbReference type="EMBL" id="DPVG01000355">
    <property type="protein sequence ID" value="HCK25035.1"/>
    <property type="molecule type" value="Genomic_DNA"/>
</dbReference>
<protein>
    <recommendedName>
        <fullName evidence="3">Nucleotidyltransferase family protein</fullName>
    </recommendedName>
</protein>
<dbReference type="Proteomes" id="UP000263098">
    <property type="component" value="Unassembled WGS sequence"/>
</dbReference>
<dbReference type="Pfam" id="PF14907">
    <property type="entry name" value="NTP_transf_5"/>
    <property type="match status" value="1"/>
</dbReference>
<sequence length="377" mass="43774">MGNCVGEIAVKKDNTIEAFFALLRAGLWGDGNPEIRIDGTTDWNIVYQLAQEQSVLGLVLAGLEHSDIKPPKELLLQWIGEVQIIEQRNKAMNDFLSKLSESLHKEGVDFFLLKGQGVAQCYERPLWRSSGDIDLLLDDDNFFKAQKYLYSIASGYEPLLKEEKHQEFTVGAWIVELHGNQPTHFSRITDSLLESLQEYEFNKGDVREWNNNGASVKLLSPDSDVLFLFTHYLKHFFRGGIGLRQICDWCRLLWTFSEEINKSLLEQRLKQMGLMTEWKAFAALAVYELGYPAEDMLFYVDTKKWKRKSSKVLEFVLKTGNFGHNRAMGYYKQYPYLVTKVISFYWRVADNVRYLFIFPVDSFRVFGWLIRHGIKNL</sequence>
<accession>A0A3D2SFI8</accession>
<reference evidence="1 2" key="1">
    <citation type="journal article" date="2018" name="Nat. Biotechnol.">
        <title>A standardized bacterial taxonomy based on genome phylogeny substantially revises the tree of life.</title>
        <authorList>
            <person name="Parks D.H."/>
            <person name="Chuvochina M."/>
            <person name="Waite D.W."/>
            <person name="Rinke C."/>
            <person name="Skarshewski A."/>
            <person name="Chaumeil P.A."/>
            <person name="Hugenholtz P."/>
        </authorList>
    </citation>
    <scope>NUCLEOTIDE SEQUENCE [LARGE SCALE GENOMIC DNA]</scope>
    <source>
        <strain evidence="1">UBA9667</strain>
    </source>
</reference>
<comment type="caution">
    <text evidence="1">The sequence shown here is derived from an EMBL/GenBank/DDBJ whole genome shotgun (WGS) entry which is preliminary data.</text>
</comment>
<gene>
    <name evidence="1" type="ORF">DHW31_09715</name>
</gene>
<organism evidence="1 2">
    <name type="scientific">Bacteroides graminisolvens</name>
    <dbReference type="NCBI Taxonomy" id="477666"/>
    <lineage>
        <taxon>Bacteria</taxon>
        <taxon>Pseudomonadati</taxon>
        <taxon>Bacteroidota</taxon>
        <taxon>Bacteroidia</taxon>
        <taxon>Bacteroidales</taxon>
        <taxon>Bacteroidaceae</taxon>
        <taxon>Bacteroides</taxon>
    </lineage>
</organism>
<proteinExistence type="predicted"/>
<dbReference type="AlphaFoldDB" id="A0A3D2SFI8"/>
<name>A0A3D2SFI8_9BACE</name>
<evidence type="ECO:0000313" key="2">
    <source>
        <dbReference type="Proteomes" id="UP000263098"/>
    </source>
</evidence>
<evidence type="ECO:0008006" key="3">
    <source>
        <dbReference type="Google" id="ProtNLM"/>
    </source>
</evidence>